<dbReference type="GO" id="GO:0006351">
    <property type="term" value="P:DNA-templated transcription"/>
    <property type="evidence" value="ECO:0007669"/>
    <property type="project" value="UniProtKB-UniRule"/>
</dbReference>
<name>A0A2M7AY67_9BACT</name>
<feature type="binding site" evidence="7">
    <location>
        <position position="77"/>
    </location>
    <ligand>
        <name>Zn(2+)</name>
        <dbReference type="ChEBI" id="CHEBI:29105"/>
        <label>1</label>
    </ligand>
</feature>
<evidence type="ECO:0000313" key="11">
    <source>
        <dbReference type="EMBL" id="PIU75499.1"/>
    </source>
</evidence>
<comment type="similarity">
    <text evidence="7 8">Belongs to the RNA polymerase beta' chain family.</text>
</comment>
<feature type="binding site" evidence="7">
    <location>
        <position position="505"/>
    </location>
    <ligand>
        <name>Mg(2+)</name>
        <dbReference type="ChEBI" id="CHEBI:18420"/>
    </ligand>
</feature>
<feature type="binding site" evidence="7">
    <location>
        <position position="940"/>
    </location>
    <ligand>
        <name>Zn(2+)</name>
        <dbReference type="ChEBI" id="CHEBI:29105"/>
        <label>2</label>
    </ligand>
</feature>
<dbReference type="SMART" id="SM00663">
    <property type="entry name" value="RPOLA_N"/>
    <property type="match status" value="1"/>
</dbReference>
<evidence type="ECO:0000256" key="2">
    <source>
        <dbReference type="ARBA" id="ARBA00022679"/>
    </source>
</evidence>
<dbReference type="Gene3D" id="1.10.40.90">
    <property type="match status" value="1"/>
</dbReference>
<feature type="coiled-coil region" evidence="9">
    <location>
        <begin position="171"/>
        <end position="198"/>
    </location>
</feature>
<dbReference type="HAMAP" id="MF_01322">
    <property type="entry name" value="RNApol_bact_RpoC"/>
    <property type="match status" value="1"/>
</dbReference>
<dbReference type="GO" id="GO:0000287">
    <property type="term" value="F:magnesium ion binding"/>
    <property type="evidence" value="ECO:0007669"/>
    <property type="project" value="UniProtKB-UniRule"/>
</dbReference>
<dbReference type="Gene3D" id="1.10.132.30">
    <property type="match status" value="1"/>
</dbReference>
<keyword evidence="7" id="KW-0862">Zinc</keyword>
<evidence type="ECO:0000256" key="9">
    <source>
        <dbReference type="SAM" id="Coils"/>
    </source>
</evidence>
<feature type="binding site" evidence="7">
    <location>
        <position position="507"/>
    </location>
    <ligand>
        <name>Mg(2+)</name>
        <dbReference type="ChEBI" id="CHEBI:18420"/>
    </ligand>
</feature>
<feature type="domain" description="RNA polymerase N-terminal" evidence="10">
    <location>
        <begin position="275"/>
        <end position="557"/>
    </location>
</feature>
<evidence type="ECO:0000256" key="1">
    <source>
        <dbReference type="ARBA" id="ARBA00022478"/>
    </source>
</evidence>
<dbReference type="EC" id="2.7.7.6" evidence="7"/>
<dbReference type="Gene3D" id="1.10.150.390">
    <property type="match status" value="1"/>
</dbReference>
<evidence type="ECO:0000256" key="3">
    <source>
        <dbReference type="ARBA" id="ARBA00022695"/>
    </source>
</evidence>
<dbReference type="NCBIfam" id="TIGR02386">
    <property type="entry name" value="rpoC_TIGR"/>
    <property type="match status" value="1"/>
</dbReference>
<dbReference type="InterPro" id="IPR007066">
    <property type="entry name" value="RNA_pol_Rpb1_3"/>
</dbReference>
<keyword evidence="2 7" id="KW-0808">Transferase</keyword>
<dbReference type="SUPFAM" id="SSF64484">
    <property type="entry name" value="beta and beta-prime subunits of DNA dependent RNA-polymerase"/>
    <property type="match status" value="1"/>
</dbReference>
<dbReference type="Pfam" id="PF04983">
    <property type="entry name" value="RNA_pol_Rpb1_3"/>
    <property type="match status" value="1"/>
</dbReference>
<comment type="catalytic activity">
    <reaction evidence="6 7 8">
        <text>RNA(n) + a ribonucleoside 5'-triphosphate = RNA(n+1) + diphosphate</text>
        <dbReference type="Rhea" id="RHEA:21248"/>
        <dbReference type="Rhea" id="RHEA-COMP:14527"/>
        <dbReference type="Rhea" id="RHEA-COMP:17342"/>
        <dbReference type="ChEBI" id="CHEBI:33019"/>
        <dbReference type="ChEBI" id="CHEBI:61557"/>
        <dbReference type="ChEBI" id="CHEBI:140395"/>
        <dbReference type="EC" id="2.7.7.6"/>
    </reaction>
</comment>
<dbReference type="Pfam" id="PF04998">
    <property type="entry name" value="RNA_pol_Rpb1_5"/>
    <property type="match status" value="1"/>
</dbReference>
<dbReference type="InterPro" id="IPR006592">
    <property type="entry name" value="RNA_pol_N"/>
</dbReference>
<dbReference type="Pfam" id="PF05000">
    <property type="entry name" value="RNA_pol_Rpb1_4"/>
    <property type="match status" value="1"/>
</dbReference>
<evidence type="ECO:0000256" key="5">
    <source>
        <dbReference type="ARBA" id="ARBA00023163"/>
    </source>
</evidence>
<dbReference type="Gene3D" id="1.10.274.100">
    <property type="entry name" value="RNA polymerase Rpb1, domain 3"/>
    <property type="match status" value="1"/>
</dbReference>
<dbReference type="InterPro" id="IPR012754">
    <property type="entry name" value="DNA-dir_RpoC_beta_prime_bact"/>
</dbReference>
<accession>A0A2M7AY67</accession>
<dbReference type="Gene3D" id="4.10.860.120">
    <property type="entry name" value="RNA polymerase II, clamp domain"/>
    <property type="match status" value="1"/>
</dbReference>
<keyword evidence="1 7" id="KW-0240">DNA-directed RNA polymerase</keyword>
<feature type="binding site" evidence="7">
    <location>
        <position position="930"/>
    </location>
    <ligand>
        <name>Zn(2+)</name>
        <dbReference type="ChEBI" id="CHEBI:29105"/>
        <label>2</label>
    </ligand>
</feature>
<dbReference type="InterPro" id="IPR007080">
    <property type="entry name" value="RNA_pol_Rpb1_1"/>
</dbReference>
<dbReference type="Pfam" id="PF00623">
    <property type="entry name" value="RNA_pol_Rpb1_2"/>
    <property type="match status" value="2"/>
</dbReference>
<keyword evidence="9" id="KW-0175">Coiled coil</keyword>
<comment type="caution">
    <text evidence="11">The sequence shown here is derived from an EMBL/GenBank/DDBJ whole genome shotgun (WGS) entry which is preliminary data.</text>
</comment>
<feature type="binding site" evidence="7">
    <location>
        <position position="859"/>
    </location>
    <ligand>
        <name>Zn(2+)</name>
        <dbReference type="ChEBI" id="CHEBI:29105"/>
        <label>2</label>
    </ligand>
</feature>
<dbReference type="Pfam" id="PF04997">
    <property type="entry name" value="RNA_pol_Rpb1_1"/>
    <property type="match status" value="1"/>
</dbReference>
<dbReference type="AlphaFoldDB" id="A0A2M7AY67"/>
<feature type="binding site" evidence="7">
    <location>
        <position position="937"/>
    </location>
    <ligand>
        <name>Zn(2+)</name>
        <dbReference type="ChEBI" id="CHEBI:29105"/>
        <label>2</label>
    </ligand>
</feature>
<dbReference type="InterPro" id="IPR038120">
    <property type="entry name" value="Rpb1_funnel_sf"/>
</dbReference>
<dbReference type="InterPro" id="IPR007083">
    <property type="entry name" value="RNA_pol_Rpb1_4"/>
</dbReference>
<dbReference type="InterPro" id="IPR042102">
    <property type="entry name" value="RNA_pol_Rpb1_3_sf"/>
</dbReference>
<dbReference type="InterPro" id="IPR045867">
    <property type="entry name" value="DNA-dir_RpoC_beta_prime"/>
</dbReference>
<feature type="binding site" evidence="7">
    <location>
        <position position="80"/>
    </location>
    <ligand>
        <name>Zn(2+)</name>
        <dbReference type="ChEBI" id="CHEBI:29105"/>
        <label>1</label>
    </ligand>
</feature>
<dbReference type="CDD" id="cd01609">
    <property type="entry name" value="RNAP_beta'_N"/>
    <property type="match status" value="1"/>
</dbReference>
<keyword evidence="4 7" id="KW-0479">Metal-binding</keyword>
<comment type="subunit">
    <text evidence="7">The RNAP catalytic core consists of 2 alpha, 1 beta, 1 beta' and 1 omega subunit. When a sigma factor is associated with the core the holoenzyme is formed, which can initiate transcription.</text>
</comment>
<dbReference type="Proteomes" id="UP000228775">
    <property type="component" value="Unassembled WGS sequence"/>
</dbReference>
<evidence type="ECO:0000256" key="7">
    <source>
        <dbReference type="HAMAP-Rule" id="MF_01322"/>
    </source>
</evidence>
<dbReference type="CDD" id="cd02655">
    <property type="entry name" value="RNAP_beta'_C"/>
    <property type="match status" value="1"/>
</dbReference>
<comment type="cofactor">
    <cofactor evidence="7">
        <name>Mg(2+)</name>
        <dbReference type="ChEBI" id="CHEBI:18420"/>
    </cofactor>
    <text evidence="7">Binds 1 Mg(2+) ion per subunit.</text>
</comment>
<dbReference type="InterPro" id="IPR000722">
    <property type="entry name" value="RNA_pol_asu"/>
</dbReference>
<dbReference type="GO" id="GO:0000428">
    <property type="term" value="C:DNA-directed RNA polymerase complex"/>
    <property type="evidence" value="ECO:0007669"/>
    <property type="project" value="UniProtKB-KW"/>
</dbReference>
<dbReference type="PANTHER" id="PTHR19376">
    <property type="entry name" value="DNA-DIRECTED RNA POLYMERASE"/>
    <property type="match status" value="1"/>
</dbReference>
<gene>
    <name evidence="7 11" type="primary">rpoC</name>
    <name evidence="11" type="ORF">COS76_00455</name>
</gene>
<dbReference type="GO" id="GO:0003677">
    <property type="term" value="F:DNA binding"/>
    <property type="evidence" value="ECO:0007669"/>
    <property type="project" value="UniProtKB-UniRule"/>
</dbReference>
<dbReference type="PANTHER" id="PTHR19376:SF54">
    <property type="entry name" value="DNA-DIRECTED RNA POLYMERASE SUBUNIT BETA"/>
    <property type="match status" value="1"/>
</dbReference>
<evidence type="ECO:0000256" key="4">
    <source>
        <dbReference type="ARBA" id="ARBA00022723"/>
    </source>
</evidence>
<evidence type="ECO:0000313" key="12">
    <source>
        <dbReference type="Proteomes" id="UP000228775"/>
    </source>
</evidence>
<keyword evidence="5 7" id="KW-0804">Transcription</keyword>
<feature type="binding site" evidence="7">
    <location>
        <position position="62"/>
    </location>
    <ligand>
        <name>Zn(2+)</name>
        <dbReference type="ChEBI" id="CHEBI:29105"/>
        <label>1</label>
    </ligand>
</feature>
<evidence type="ECO:0000259" key="10">
    <source>
        <dbReference type="SMART" id="SM00663"/>
    </source>
</evidence>
<protein>
    <recommendedName>
        <fullName evidence="7">DNA-directed RNA polymerase subunit beta'</fullName>
        <shortName evidence="7">RNAP subunit beta'</shortName>
        <ecNumber evidence="7">2.7.7.6</ecNumber>
    </recommendedName>
    <alternativeName>
        <fullName evidence="7">RNA polymerase subunit beta'</fullName>
    </alternativeName>
    <alternativeName>
        <fullName evidence="7">Transcriptase subunit beta'</fullName>
    </alternativeName>
</protein>
<proteinExistence type="inferred from homology"/>
<dbReference type="InterPro" id="IPR007081">
    <property type="entry name" value="RNA_pol_Rpb1_5"/>
</dbReference>
<evidence type="ECO:0000256" key="8">
    <source>
        <dbReference type="RuleBase" id="RU004279"/>
    </source>
</evidence>
<sequence length="1221" mass="136684">MSISKTSDFKSIRLKLASPEDILNWSRGEVLKAETINYRTQRPEKDGLFCEKIFGPSKDWECYCGKYRGIRYKGIICDKCGVELTRASVRRERMGHIKLATPVAHIWFLRNIPSRIGLILDISVQKLERVIYFGAYIILEVNEQAREKVLASLKSEYKQKIASLTDQDINKNQKIREREKIKERFASAEKELKELRPQQILSELQYNNLARRYGEVFEAGIGAESIAKLLAKLDLNAILADMRKQVQKSSVGALKNLLRRVRLLEGLVRNGLRPEWMVLNYLPVLPPDLRPMVQLDGGRYASSDLNDLYRRVINRNNRLKRLIELNAPEVICRNEKRMLQEAVDALIDNSARHGVGALASTGPKRQLKSLADMLKGKQGRFRQNLLGKRVDYSGRAVIVVNPRLKLYQCGMPKRMALEIFRPFIIQQLIERELAHNVRSAGRLIEEAGDEVWEILEKVIQGRCVLLNRAPTLHRLGIQAFQPVLIEGSALQIHPLVCRAFNADFDGDQMAVHLPLGEQAQREAREIMLSSLNLLKPATGDPIAVPTQDMVLGIYWMTSIQDDLKGEGRVFATDDEAVLAYQLGQVHLRAKIKVLTANLKTKKAEVEVVKKSLDKTKTERNKDSAESSVNFLTETSIGRIIFNQVLPEDFNFVNIALPKKELYKIVADLIANYQGKEATEFLDKIKDLGFEFATRSGISWGMDDLKVPPEKVEMLKQAQSQTAKIRQHFEAGLLTSAERKSSVIEVWARTTQQIGDVALKELDKNGSVYTIVYSGARGSWGVVYQMIGMRGLMTNPAGEIIELPVRGCFKEGLNGLEYFISTHGARKGLADTALRTAVAGYLTRRLVDVAQDIVVKEHDCGTKNGIVIYREDGKEFNRSLGQRIIGRVSLQEVKDGNKIIVGKGELIDQAKAKLIDQLTLDKIEVRSIVACETRYGVCQTCYGYDLGKNQIVSLGEAVGIVTAQAIGEPGTQLTMKTFHTGGVAAGGDITQGLPRVEEIFEMRPPKGRAIIVDIDGQIAGIRETAGGERIIKILPQGKRKTTKDYVIPANLGVRVAKGDLVQKGDQLSEGHIDLKEFIKTAGKEAVQRYIINQVISIYINQGENIDEKHIELIVRKMFSRVRITDAGDTEFLPGEVVEKDTWLEANNKIEKENKKPATAVELFLGVSRVALSTDSFLSAASFQETSRVLIEASVRGKQDYLRGLKENVIIGKLIPAGTGFRQ</sequence>
<comment type="function">
    <text evidence="7 8">DNA-dependent RNA polymerase catalyzes the transcription of DNA into RNA using the four ribonucleoside triphosphates as substrates.</text>
</comment>
<dbReference type="InterPro" id="IPR044893">
    <property type="entry name" value="RNA_pol_Rpb1_clamp_domain"/>
</dbReference>
<keyword evidence="7" id="KW-0460">Magnesium</keyword>
<dbReference type="GO" id="GO:0003899">
    <property type="term" value="F:DNA-directed RNA polymerase activity"/>
    <property type="evidence" value="ECO:0007669"/>
    <property type="project" value="UniProtKB-UniRule"/>
</dbReference>
<comment type="cofactor">
    <cofactor evidence="7">
        <name>Zn(2+)</name>
        <dbReference type="ChEBI" id="CHEBI:29105"/>
    </cofactor>
    <text evidence="7">Binds 2 Zn(2+) ions per subunit.</text>
</comment>
<reference evidence="12" key="1">
    <citation type="submission" date="2017-09" db="EMBL/GenBank/DDBJ databases">
        <title>Depth-based differentiation of microbial function through sediment-hosted aquifers and enrichment of novel symbionts in the deep terrestrial subsurface.</title>
        <authorList>
            <person name="Probst A.J."/>
            <person name="Ladd B."/>
            <person name="Jarett J.K."/>
            <person name="Geller-Mcgrath D.E."/>
            <person name="Sieber C.M.K."/>
            <person name="Emerson J.B."/>
            <person name="Anantharaman K."/>
            <person name="Thomas B.C."/>
            <person name="Malmstrom R."/>
            <person name="Stieglmeier M."/>
            <person name="Klingl A."/>
            <person name="Woyke T."/>
            <person name="Ryan C.M."/>
            <person name="Banfield J.F."/>
        </authorList>
    </citation>
    <scope>NUCLEOTIDE SEQUENCE [LARGE SCALE GENOMIC DNA]</scope>
</reference>
<dbReference type="Gene3D" id="2.40.40.20">
    <property type="match status" value="1"/>
</dbReference>
<dbReference type="Gene3D" id="2.40.50.100">
    <property type="match status" value="1"/>
</dbReference>
<dbReference type="Gene3D" id="1.10.1790.20">
    <property type="match status" value="1"/>
</dbReference>
<feature type="binding site" evidence="7">
    <location>
        <position position="503"/>
    </location>
    <ligand>
        <name>Mg(2+)</name>
        <dbReference type="ChEBI" id="CHEBI:18420"/>
    </ligand>
</feature>
<keyword evidence="3 7" id="KW-0548">Nucleotidyltransferase</keyword>
<evidence type="ECO:0000256" key="6">
    <source>
        <dbReference type="ARBA" id="ARBA00048552"/>
    </source>
</evidence>
<organism evidence="11 12">
    <name type="scientific">Candidatus Portnoybacteria bacterium CG06_land_8_20_14_3_00_39_12</name>
    <dbReference type="NCBI Taxonomy" id="1974809"/>
    <lineage>
        <taxon>Bacteria</taxon>
        <taxon>Candidatus Portnoyibacteriota</taxon>
    </lineage>
</organism>
<feature type="binding site" evidence="7">
    <location>
        <position position="64"/>
    </location>
    <ligand>
        <name>Zn(2+)</name>
        <dbReference type="ChEBI" id="CHEBI:29105"/>
        <label>1</label>
    </ligand>
</feature>
<dbReference type="EMBL" id="PEVY01000008">
    <property type="protein sequence ID" value="PIU75499.1"/>
    <property type="molecule type" value="Genomic_DNA"/>
</dbReference>
<dbReference type="GO" id="GO:0008270">
    <property type="term" value="F:zinc ion binding"/>
    <property type="evidence" value="ECO:0007669"/>
    <property type="project" value="UniProtKB-UniRule"/>
</dbReference>